<keyword evidence="2" id="KW-0472">Membrane</keyword>
<comment type="caution">
    <text evidence="3">The sequence shown here is derived from an EMBL/GenBank/DDBJ whole genome shotgun (WGS) entry which is preliminary data.</text>
</comment>
<organism evidence="3 4">
    <name type="scientific">Aphis glycines</name>
    <name type="common">Soybean aphid</name>
    <dbReference type="NCBI Taxonomy" id="307491"/>
    <lineage>
        <taxon>Eukaryota</taxon>
        <taxon>Metazoa</taxon>
        <taxon>Ecdysozoa</taxon>
        <taxon>Arthropoda</taxon>
        <taxon>Hexapoda</taxon>
        <taxon>Insecta</taxon>
        <taxon>Pterygota</taxon>
        <taxon>Neoptera</taxon>
        <taxon>Paraneoptera</taxon>
        <taxon>Hemiptera</taxon>
        <taxon>Sternorrhyncha</taxon>
        <taxon>Aphidomorpha</taxon>
        <taxon>Aphidoidea</taxon>
        <taxon>Aphididae</taxon>
        <taxon>Aphidini</taxon>
        <taxon>Aphis</taxon>
        <taxon>Aphis</taxon>
    </lineage>
</organism>
<reference evidence="3 4" key="1">
    <citation type="submission" date="2019-08" db="EMBL/GenBank/DDBJ databases">
        <title>The genome of the soybean aphid Biotype 1, its phylome, world population structure and adaptation to the North American continent.</title>
        <authorList>
            <person name="Giordano R."/>
            <person name="Donthu R.K."/>
            <person name="Hernandez A.G."/>
            <person name="Wright C.L."/>
            <person name="Zimin A.V."/>
        </authorList>
    </citation>
    <scope>NUCLEOTIDE SEQUENCE [LARGE SCALE GENOMIC DNA]</scope>
    <source>
        <tissue evidence="3">Whole aphids</tissue>
    </source>
</reference>
<evidence type="ECO:0000313" key="4">
    <source>
        <dbReference type="Proteomes" id="UP000475862"/>
    </source>
</evidence>
<keyword evidence="4" id="KW-1185">Reference proteome</keyword>
<feature type="transmembrane region" description="Helical" evidence="2">
    <location>
        <begin position="134"/>
        <end position="151"/>
    </location>
</feature>
<name>A0A6G0U2K2_APHGL</name>
<feature type="transmembrane region" description="Helical" evidence="2">
    <location>
        <begin position="95"/>
        <end position="122"/>
    </location>
</feature>
<feature type="transmembrane region" description="Helical" evidence="2">
    <location>
        <begin position="56"/>
        <end position="75"/>
    </location>
</feature>
<dbReference type="Proteomes" id="UP000475862">
    <property type="component" value="Unassembled WGS sequence"/>
</dbReference>
<protein>
    <submittedName>
        <fullName evidence="3">Uncharacterized protein</fullName>
    </submittedName>
</protein>
<keyword evidence="2" id="KW-0812">Transmembrane</keyword>
<accession>A0A6G0U2K2</accession>
<feature type="region of interest" description="Disordered" evidence="1">
    <location>
        <begin position="186"/>
        <end position="216"/>
    </location>
</feature>
<evidence type="ECO:0000256" key="1">
    <source>
        <dbReference type="SAM" id="MobiDB-lite"/>
    </source>
</evidence>
<dbReference type="EMBL" id="VYZN01000009">
    <property type="protein sequence ID" value="KAE9543325.1"/>
    <property type="molecule type" value="Genomic_DNA"/>
</dbReference>
<evidence type="ECO:0000256" key="2">
    <source>
        <dbReference type="SAM" id="Phobius"/>
    </source>
</evidence>
<evidence type="ECO:0000313" key="3">
    <source>
        <dbReference type="EMBL" id="KAE9543325.1"/>
    </source>
</evidence>
<feature type="compositionally biased region" description="Polar residues" evidence="1">
    <location>
        <begin position="199"/>
        <end position="210"/>
    </location>
</feature>
<proteinExistence type="predicted"/>
<keyword evidence="2" id="KW-1133">Transmembrane helix</keyword>
<dbReference type="AlphaFoldDB" id="A0A6G0U2K2"/>
<gene>
    <name evidence="3" type="ORF">AGLY_003236</name>
</gene>
<sequence length="280" mass="32193">MNMYGEHFLNIDSLAFFKCLHELFTSLRKHLVKKLSVHLIIITSAKNCYKMFNNTYKFLIIILVVLIEHFIIRSYDCFKKNHVICLNLSNMMFNYLTNLTIFLLLLISILCINSRIMIFILLIPRILDTTPVQVPLIYHYIFFVFSLYYTIHSNIININSSGAVDVAVWVVENESVKIRKKLLKPKPSPSPFESACPATRSTKGVSSPSPSEREPTCRRVGDLVCNSRPVPSVRLFFYFFHCFPHSNGPSRSPTVFIFPSRTTVLTTRVGLCCVERVACH</sequence>